<proteinExistence type="predicted"/>
<dbReference type="EMBL" id="ML122286">
    <property type="protein sequence ID" value="RPD56685.1"/>
    <property type="molecule type" value="Genomic_DNA"/>
</dbReference>
<gene>
    <name evidence="7" type="ORF">L227DRAFT_553177</name>
</gene>
<dbReference type="STRING" id="1328759.A0A5C2S000"/>
<organism evidence="7 8">
    <name type="scientific">Lentinus tigrinus ALCF2SS1-6</name>
    <dbReference type="NCBI Taxonomy" id="1328759"/>
    <lineage>
        <taxon>Eukaryota</taxon>
        <taxon>Fungi</taxon>
        <taxon>Dikarya</taxon>
        <taxon>Basidiomycota</taxon>
        <taxon>Agaricomycotina</taxon>
        <taxon>Agaricomycetes</taxon>
        <taxon>Polyporales</taxon>
        <taxon>Polyporaceae</taxon>
        <taxon>Lentinus</taxon>
    </lineage>
</organism>
<evidence type="ECO:0000256" key="3">
    <source>
        <dbReference type="ARBA" id="ARBA00022964"/>
    </source>
</evidence>
<name>A0A5C2S000_9APHY</name>
<evidence type="ECO:0000313" key="8">
    <source>
        <dbReference type="Proteomes" id="UP000313359"/>
    </source>
</evidence>
<keyword evidence="4" id="KW-0560">Oxidoreductase</keyword>
<reference evidence="7" key="1">
    <citation type="journal article" date="2018" name="Genome Biol. Evol.">
        <title>Genomics and development of Lentinus tigrinus, a white-rot wood-decaying mushroom with dimorphic fruiting bodies.</title>
        <authorList>
            <person name="Wu B."/>
            <person name="Xu Z."/>
            <person name="Knudson A."/>
            <person name="Carlson A."/>
            <person name="Chen N."/>
            <person name="Kovaka S."/>
            <person name="LaButti K."/>
            <person name="Lipzen A."/>
            <person name="Pennachio C."/>
            <person name="Riley R."/>
            <person name="Schakwitz W."/>
            <person name="Umezawa K."/>
            <person name="Ohm R.A."/>
            <person name="Grigoriev I.V."/>
            <person name="Nagy L.G."/>
            <person name="Gibbons J."/>
            <person name="Hibbett D."/>
        </authorList>
    </citation>
    <scope>NUCLEOTIDE SEQUENCE [LARGE SCALE GENOMIC DNA]</scope>
    <source>
        <strain evidence="7">ALCF2SS1-6</strain>
    </source>
</reference>
<dbReference type="Gene3D" id="2.60.120.620">
    <property type="entry name" value="q2cbj1_9rhob like domain"/>
    <property type="match status" value="1"/>
</dbReference>
<keyword evidence="2" id="KW-0479">Metal-binding</keyword>
<protein>
    <recommendedName>
        <fullName evidence="6">Fe2OG dioxygenase domain-containing protein</fullName>
    </recommendedName>
</protein>
<dbReference type="InterPro" id="IPR006620">
    <property type="entry name" value="Pro_4_hyd_alph"/>
</dbReference>
<dbReference type="Pfam" id="PF13640">
    <property type="entry name" value="2OG-FeII_Oxy_3"/>
    <property type="match status" value="1"/>
</dbReference>
<dbReference type="GO" id="GO:0016705">
    <property type="term" value="F:oxidoreductase activity, acting on paired donors, with incorporation or reduction of molecular oxygen"/>
    <property type="evidence" value="ECO:0007669"/>
    <property type="project" value="InterPro"/>
</dbReference>
<evidence type="ECO:0000256" key="5">
    <source>
        <dbReference type="ARBA" id="ARBA00023004"/>
    </source>
</evidence>
<dbReference type="GO" id="GO:0051213">
    <property type="term" value="F:dioxygenase activity"/>
    <property type="evidence" value="ECO:0007669"/>
    <property type="project" value="UniProtKB-KW"/>
</dbReference>
<dbReference type="InterPro" id="IPR005123">
    <property type="entry name" value="Oxoglu/Fe-dep_dioxygenase_dom"/>
</dbReference>
<sequence>MAANAHSAKTASANQPQDDLLEEQLTRIRLSITEGPPYCQGTLSLPNSDFTLFYGKEGNAGRLNLSTATEAQLQQLADACQPATFGLNQQDVHDETYRKAGKLDKTDFLLAFDAIHAGLIDVVGEELVIPRYRMEETIRAEMYKLNVYGPGSFFKPHVDTPRSELQFGSLVIVFPTAHEGGALALREHEGEDENKVTKEWTFDSSALLANCTEPSIAYVAFFSDVEHEVLPVTSGYRVTITYNLYWTDRKTIPPAVSVPKPVPTNEDTLRTTMRALLDDPTFLPDGAVLMYGLHYKYPLDAHESPQNGRNALKNLTTRLKACDAVVLNVAQELGLPAKLGVLYITAEGRWHRSTILVLCDRVAPLSHMQQVEYPLWETLKRDYGGELLTRPLRRFDGKPIANVKWISTAPRFTRKETTFMAYGNEKSMETTYWEIYLRLSVGPAGDRGGKPRDLPASKEK</sequence>
<dbReference type="PANTHER" id="PTHR33099">
    <property type="entry name" value="FE2OG DIOXYGENASE DOMAIN-CONTAINING PROTEIN"/>
    <property type="match status" value="1"/>
</dbReference>
<keyword evidence="8" id="KW-1185">Reference proteome</keyword>
<dbReference type="Proteomes" id="UP000313359">
    <property type="component" value="Unassembled WGS sequence"/>
</dbReference>
<evidence type="ECO:0000313" key="7">
    <source>
        <dbReference type="EMBL" id="RPD56685.1"/>
    </source>
</evidence>
<dbReference type="GO" id="GO:0005506">
    <property type="term" value="F:iron ion binding"/>
    <property type="evidence" value="ECO:0007669"/>
    <property type="project" value="InterPro"/>
</dbReference>
<feature type="domain" description="Fe2OG dioxygenase" evidence="6">
    <location>
        <begin position="139"/>
        <end position="246"/>
    </location>
</feature>
<keyword evidence="3" id="KW-0223">Dioxygenase</keyword>
<evidence type="ECO:0000259" key="6">
    <source>
        <dbReference type="PROSITE" id="PS51471"/>
    </source>
</evidence>
<dbReference type="GO" id="GO:0031418">
    <property type="term" value="F:L-ascorbic acid binding"/>
    <property type="evidence" value="ECO:0007669"/>
    <property type="project" value="InterPro"/>
</dbReference>
<dbReference type="AlphaFoldDB" id="A0A5C2S000"/>
<evidence type="ECO:0000256" key="1">
    <source>
        <dbReference type="ARBA" id="ARBA00001961"/>
    </source>
</evidence>
<evidence type="ECO:0000256" key="2">
    <source>
        <dbReference type="ARBA" id="ARBA00022723"/>
    </source>
</evidence>
<dbReference type="PANTHER" id="PTHR33099:SF7">
    <property type="entry name" value="MYND-TYPE DOMAIN-CONTAINING PROTEIN"/>
    <property type="match status" value="1"/>
</dbReference>
<dbReference type="InterPro" id="IPR044862">
    <property type="entry name" value="Pro_4_hyd_alph_FE2OG_OXY"/>
</dbReference>
<keyword evidence="5" id="KW-0408">Iron</keyword>
<dbReference type="PROSITE" id="PS51471">
    <property type="entry name" value="FE2OG_OXY"/>
    <property type="match status" value="1"/>
</dbReference>
<dbReference type="OrthoDB" id="27483at2759"/>
<comment type="cofactor">
    <cofactor evidence="1">
        <name>L-ascorbate</name>
        <dbReference type="ChEBI" id="CHEBI:38290"/>
    </cofactor>
</comment>
<accession>A0A5C2S000</accession>
<dbReference type="SMART" id="SM00702">
    <property type="entry name" value="P4Hc"/>
    <property type="match status" value="1"/>
</dbReference>
<evidence type="ECO:0000256" key="4">
    <source>
        <dbReference type="ARBA" id="ARBA00023002"/>
    </source>
</evidence>